<dbReference type="EMBL" id="MDEJ01000023">
    <property type="protein sequence ID" value="PPU97044.1"/>
    <property type="molecule type" value="Genomic_DNA"/>
</dbReference>
<keyword evidence="2" id="KW-1185">Reference proteome</keyword>
<gene>
    <name evidence="1" type="ORF">XpopCFBP1817_05595</name>
</gene>
<name>A0A2S7EV66_9XANT</name>
<accession>A0A2S7EV66</accession>
<comment type="caution">
    <text evidence="1">The sequence shown here is derived from an EMBL/GenBank/DDBJ whole genome shotgun (WGS) entry which is preliminary data.</text>
</comment>
<sequence>MLEEEVVSAVAIGNLKAISEQPAMLSNLAYPNVLASNNLGQQNAISNQQAVTELGIPVVAKATNSISTICPLEARSAVDILTANELSQTIADLKATIAAFSTPTGGKLPAGWWQKLMALLEMKLSVDQQGRLVIPPPGPVIFIPGNIAKEDIKINLDSLGVTIQVSSSKR</sequence>
<proteinExistence type="predicted"/>
<dbReference type="Proteomes" id="UP000239939">
    <property type="component" value="Unassembled WGS sequence"/>
</dbReference>
<protein>
    <submittedName>
        <fullName evidence="1">Uncharacterized protein</fullName>
    </submittedName>
</protein>
<reference evidence="2" key="1">
    <citation type="submission" date="2016-08" db="EMBL/GenBank/DDBJ databases">
        <authorList>
            <person name="Merda D."/>
            <person name="Briand M."/>
            <person name="Taghouti G."/>
            <person name="Carrere S."/>
            <person name="Gouzy J."/>
            <person name="Portier P."/>
            <person name="Jacques M.-A."/>
            <person name="Fischer-Le Saux M."/>
        </authorList>
    </citation>
    <scope>NUCLEOTIDE SEQUENCE [LARGE SCALE GENOMIC DNA]</scope>
    <source>
        <strain evidence="2">CFBP1817</strain>
    </source>
</reference>
<dbReference type="AlphaFoldDB" id="A0A2S7EV66"/>
<organism evidence="1 2">
    <name type="scientific">Xanthomonas populi</name>
    <dbReference type="NCBI Taxonomy" id="53414"/>
    <lineage>
        <taxon>Bacteria</taxon>
        <taxon>Pseudomonadati</taxon>
        <taxon>Pseudomonadota</taxon>
        <taxon>Gammaproteobacteria</taxon>
        <taxon>Lysobacterales</taxon>
        <taxon>Lysobacteraceae</taxon>
        <taxon>Xanthomonas</taxon>
    </lineage>
</organism>
<evidence type="ECO:0000313" key="2">
    <source>
        <dbReference type="Proteomes" id="UP000239939"/>
    </source>
</evidence>
<evidence type="ECO:0000313" key="1">
    <source>
        <dbReference type="EMBL" id="PPU97044.1"/>
    </source>
</evidence>
<dbReference type="RefSeq" id="WP_128416360.1">
    <property type="nucleotide sequence ID" value="NZ_MDEJ01000023.1"/>
</dbReference>
<dbReference type="OrthoDB" id="7063618at2"/>